<gene>
    <name evidence="2" type="ORF">GCM10010328_40430</name>
</gene>
<feature type="compositionally biased region" description="Polar residues" evidence="1">
    <location>
        <begin position="1"/>
        <end position="10"/>
    </location>
</feature>
<keyword evidence="3" id="KW-1185">Reference proteome</keyword>
<evidence type="ECO:0000313" key="3">
    <source>
        <dbReference type="Proteomes" id="UP000624183"/>
    </source>
</evidence>
<comment type="caution">
    <text evidence="2">The sequence shown here is derived from an EMBL/GenBank/DDBJ whole genome shotgun (WGS) entry which is preliminary data.</text>
</comment>
<feature type="compositionally biased region" description="Gly residues" evidence="1">
    <location>
        <begin position="34"/>
        <end position="49"/>
    </location>
</feature>
<protein>
    <submittedName>
        <fullName evidence="2">Uncharacterized protein</fullName>
    </submittedName>
</protein>
<proteinExistence type="predicted"/>
<evidence type="ECO:0000256" key="1">
    <source>
        <dbReference type="SAM" id="MobiDB-lite"/>
    </source>
</evidence>
<sequence>MSGRSRTLTSYAGDVAGPAPVGQQSLDGKESGRGRGAACGADGGAGGVGARSAVHPAAGMCGRGCRIQPLHGAFRGGPDPAAEARAYRSPRLHPVGHPLLFPGAPPTGQPVRARIRLHRVGHMGVGPG</sequence>
<reference evidence="3" key="1">
    <citation type="journal article" date="2019" name="Int. J. Syst. Evol. Microbiol.">
        <title>The Global Catalogue of Microorganisms (GCM) 10K type strain sequencing project: providing services to taxonomists for standard genome sequencing and annotation.</title>
        <authorList>
            <consortium name="The Broad Institute Genomics Platform"/>
            <consortium name="The Broad Institute Genome Sequencing Center for Infectious Disease"/>
            <person name="Wu L."/>
            <person name="Ma J."/>
        </authorList>
    </citation>
    <scope>NUCLEOTIDE SEQUENCE [LARGE SCALE GENOMIC DNA]</scope>
    <source>
        <strain evidence="3">JCM 4602</strain>
    </source>
</reference>
<dbReference type="EMBL" id="BMUW01000007">
    <property type="protein sequence ID" value="GGZ61701.1"/>
    <property type="molecule type" value="Genomic_DNA"/>
</dbReference>
<dbReference type="Proteomes" id="UP000624183">
    <property type="component" value="Unassembled WGS sequence"/>
</dbReference>
<accession>A0ABQ3BYS0</accession>
<name>A0ABQ3BYS0_9ACTN</name>
<evidence type="ECO:0000313" key="2">
    <source>
        <dbReference type="EMBL" id="GGZ61701.1"/>
    </source>
</evidence>
<organism evidence="2 3">
    <name type="scientific">Streptomyces rubiginosohelvolus</name>
    <dbReference type="NCBI Taxonomy" id="67362"/>
    <lineage>
        <taxon>Bacteria</taxon>
        <taxon>Bacillati</taxon>
        <taxon>Actinomycetota</taxon>
        <taxon>Actinomycetes</taxon>
        <taxon>Kitasatosporales</taxon>
        <taxon>Streptomycetaceae</taxon>
        <taxon>Streptomyces</taxon>
    </lineage>
</organism>
<feature type="region of interest" description="Disordered" evidence="1">
    <location>
        <begin position="1"/>
        <end position="50"/>
    </location>
</feature>